<dbReference type="GeneID" id="85309799"/>
<reference evidence="2" key="1">
    <citation type="submission" date="2023-06" db="EMBL/GenBank/DDBJ databases">
        <title>Genome-scale phylogeny and comparative genomics of the fungal order Sordariales.</title>
        <authorList>
            <consortium name="Lawrence Berkeley National Laboratory"/>
            <person name="Hensen N."/>
            <person name="Bonometti L."/>
            <person name="Westerberg I."/>
            <person name="Brannstrom I.O."/>
            <person name="Guillou S."/>
            <person name="Cros-Aarteil S."/>
            <person name="Calhoun S."/>
            <person name="Haridas S."/>
            <person name="Kuo A."/>
            <person name="Mondo S."/>
            <person name="Pangilinan J."/>
            <person name="Riley R."/>
            <person name="Labutti K."/>
            <person name="Andreopoulos B."/>
            <person name="Lipzen A."/>
            <person name="Chen C."/>
            <person name="Yanf M."/>
            <person name="Daum C."/>
            <person name="Ng V."/>
            <person name="Clum A."/>
            <person name="Steindorff A."/>
            <person name="Ohm R."/>
            <person name="Martin F."/>
            <person name="Silar P."/>
            <person name="Natvig D."/>
            <person name="Lalanne C."/>
            <person name="Gautier V."/>
            <person name="Ament-Velasquez S.L."/>
            <person name="Kruys A."/>
            <person name="Hutchinson M.I."/>
            <person name="Powell A.J."/>
            <person name="Barry K."/>
            <person name="Miller A.N."/>
            <person name="Grigoriev I.V."/>
            <person name="Debuchy R."/>
            <person name="Gladieux P."/>
            <person name="Thoren M.H."/>
            <person name="Johannesson H."/>
        </authorList>
    </citation>
    <scope>NUCLEOTIDE SEQUENCE</scope>
    <source>
        <strain evidence="2">8032-3</strain>
    </source>
</reference>
<dbReference type="Proteomes" id="UP001244011">
    <property type="component" value="Unassembled WGS sequence"/>
</dbReference>
<dbReference type="PANTHER" id="PTHR31904:SF1">
    <property type="entry name" value="BYPASS OF STOP CODON PROTEIN 5-RELATED"/>
    <property type="match status" value="1"/>
</dbReference>
<keyword evidence="3" id="KW-1185">Reference proteome</keyword>
<proteinExistence type="predicted"/>
<organism evidence="2 3">
    <name type="scientific">Phialemonium atrogriseum</name>
    <dbReference type="NCBI Taxonomy" id="1093897"/>
    <lineage>
        <taxon>Eukaryota</taxon>
        <taxon>Fungi</taxon>
        <taxon>Dikarya</taxon>
        <taxon>Ascomycota</taxon>
        <taxon>Pezizomycotina</taxon>
        <taxon>Sordariomycetes</taxon>
        <taxon>Sordariomycetidae</taxon>
        <taxon>Cephalothecales</taxon>
        <taxon>Cephalothecaceae</taxon>
        <taxon>Phialemonium</taxon>
    </lineage>
</organism>
<sequence>MSIDHIFLARHSLANTSSIMSSFTTESSGQTSSTMRMGFQKSSIQVNVSNHFNSKVYTSGSPVTGDVTIRTRRDVRFDYIQIVLVGTTRTRVDGVNSAREVAHTFLKMVMPIPESSYPVPRVLHPGQTYTVPFEFVIPNQLTVSACNHKVRSPQLLDHHILLPPSMGSWEKDDMAPHMASVEYAIKARVFSQPDLHGKQVKVMEASQKIQVLPSSAEEPPLSLTKHDRLYTMTKSKTLRKGLLSGKQGRLTAEAVQPGAVTLGPDGHAMSGTTAQIKLTFDPASADIVPPKVTGVTGKVVAHTYYSSSGISDFPNVGDWTRDAVTQQRGAYSASASLPEVSVGHALWAQNLPSVVRRDSGYSTGSRSELDVEGANKSSRRESRSHGGAKTKTGVGAASPIFHTTTLRLPINLPLDKKTFIPTFHSCITSRFYTLQLSLSLASGSSVNTVSLSLPLQVAVAPDLEHGMGLPSFETAVQEAEADEHLRPRLIHVPEQEYTTTSVLPGYGEWVATSS</sequence>
<accession>A0AAJ0C9W2</accession>
<comment type="caution">
    <text evidence="2">The sequence shown here is derived from an EMBL/GenBank/DDBJ whole genome shotgun (WGS) entry which is preliminary data.</text>
</comment>
<protein>
    <recommendedName>
        <fullName evidence="4">Arrestin-like N-terminal domain-containing protein</fullName>
    </recommendedName>
</protein>
<name>A0AAJ0C9W2_9PEZI</name>
<evidence type="ECO:0000313" key="2">
    <source>
        <dbReference type="EMBL" id="KAK1771304.1"/>
    </source>
</evidence>
<dbReference type="RefSeq" id="XP_060287517.1">
    <property type="nucleotide sequence ID" value="XM_060426612.1"/>
</dbReference>
<dbReference type="EMBL" id="MU838998">
    <property type="protein sequence ID" value="KAK1771304.1"/>
    <property type="molecule type" value="Genomic_DNA"/>
</dbReference>
<dbReference type="InterPro" id="IPR014752">
    <property type="entry name" value="Arrestin-like_C"/>
</dbReference>
<evidence type="ECO:0008006" key="4">
    <source>
        <dbReference type="Google" id="ProtNLM"/>
    </source>
</evidence>
<feature type="region of interest" description="Disordered" evidence="1">
    <location>
        <begin position="358"/>
        <end position="395"/>
    </location>
</feature>
<gene>
    <name evidence="2" type="ORF">QBC33DRAFT_523262</name>
</gene>
<dbReference type="Gene3D" id="2.60.40.640">
    <property type="match status" value="1"/>
</dbReference>
<dbReference type="InterPro" id="IPR039634">
    <property type="entry name" value="Bul1-like"/>
</dbReference>
<evidence type="ECO:0000256" key="1">
    <source>
        <dbReference type="SAM" id="MobiDB-lite"/>
    </source>
</evidence>
<dbReference type="PANTHER" id="PTHR31904">
    <property type="entry name" value="BYPASS OF STOP CODON PROTEIN 5-RELATED"/>
    <property type="match status" value="1"/>
</dbReference>
<evidence type="ECO:0000313" key="3">
    <source>
        <dbReference type="Proteomes" id="UP001244011"/>
    </source>
</evidence>
<dbReference type="AlphaFoldDB" id="A0AAJ0C9W2"/>